<dbReference type="Proteomes" id="UP000002630">
    <property type="component" value="Linkage Group LG15"/>
</dbReference>
<accession>D7FQX2</accession>
<dbReference type="InParanoid" id="D7FQX2"/>
<dbReference type="EMBL" id="FN649740">
    <property type="protein sequence ID" value="CBJ30682.1"/>
    <property type="molecule type" value="Genomic_DNA"/>
</dbReference>
<evidence type="ECO:0000313" key="3">
    <source>
        <dbReference type="Proteomes" id="UP000002630"/>
    </source>
</evidence>
<protein>
    <submittedName>
        <fullName evidence="2">Uncharacterized protein</fullName>
    </submittedName>
</protein>
<keyword evidence="3" id="KW-1185">Reference proteome</keyword>
<dbReference type="AlphaFoldDB" id="D7FQX2"/>
<reference evidence="2 3" key="1">
    <citation type="journal article" date="2010" name="Nature">
        <title>The Ectocarpus genome and the independent evolution of multicellularity in brown algae.</title>
        <authorList>
            <person name="Cock J.M."/>
            <person name="Sterck L."/>
            <person name="Rouze P."/>
            <person name="Scornet D."/>
            <person name="Allen A.E."/>
            <person name="Amoutzias G."/>
            <person name="Anthouard V."/>
            <person name="Artiguenave F."/>
            <person name="Aury J.M."/>
            <person name="Badger J.H."/>
            <person name="Beszteri B."/>
            <person name="Billiau K."/>
            <person name="Bonnet E."/>
            <person name="Bothwell J.H."/>
            <person name="Bowler C."/>
            <person name="Boyen C."/>
            <person name="Brownlee C."/>
            <person name="Carrano C.J."/>
            <person name="Charrier B."/>
            <person name="Cho G.Y."/>
            <person name="Coelho S.M."/>
            <person name="Collen J."/>
            <person name="Corre E."/>
            <person name="Da Silva C."/>
            <person name="Delage L."/>
            <person name="Delaroque N."/>
            <person name="Dittami S.M."/>
            <person name="Doulbeau S."/>
            <person name="Elias M."/>
            <person name="Farnham G."/>
            <person name="Gachon C.M."/>
            <person name="Gschloessl B."/>
            <person name="Heesch S."/>
            <person name="Jabbari K."/>
            <person name="Jubin C."/>
            <person name="Kawai H."/>
            <person name="Kimura K."/>
            <person name="Kloareg B."/>
            <person name="Kupper F.C."/>
            <person name="Lang D."/>
            <person name="Le Bail A."/>
            <person name="Leblanc C."/>
            <person name="Lerouge P."/>
            <person name="Lohr M."/>
            <person name="Lopez P.J."/>
            <person name="Martens C."/>
            <person name="Maumus F."/>
            <person name="Michel G."/>
            <person name="Miranda-Saavedra D."/>
            <person name="Morales J."/>
            <person name="Moreau H."/>
            <person name="Motomura T."/>
            <person name="Nagasato C."/>
            <person name="Napoli C.A."/>
            <person name="Nelson D.R."/>
            <person name="Nyvall-Collen P."/>
            <person name="Peters A.F."/>
            <person name="Pommier C."/>
            <person name="Potin P."/>
            <person name="Poulain J."/>
            <person name="Quesneville H."/>
            <person name="Read B."/>
            <person name="Rensing S.A."/>
            <person name="Ritter A."/>
            <person name="Rousvoal S."/>
            <person name="Samanta M."/>
            <person name="Samson G."/>
            <person name="Schroeder D.C."/>
            <person name="Segurens B."/>
            <person name="Strittmatter M."/>
            <person name="Tonon T."/>
            <person name="Tregear J.W."/>
            <person name="Valentin K."/>
            <person name="von Dassow P."/>
            <person name="Yamagishi T."/>
            <person name="Van de Peer Y."/>
            <person name="Wincker P."/>
        </authorList>
    </citation>
    <scope>NUCLEOTIDE SEQUENCE [LARGE SCALE GENOMIC DNA]</scope>
    <source>
        <strain evidence="3">Ec32 / CCAP1310/4</strain>
    </source>
</reference>
<gene>
    <name evidence="2" type="ORF">Esi_0209_0049</name>
</gene>
<dbReference type="EMBL" id="FN648386">
    <property type="protein sequence ID" value="CBJ30682.1"/>
    <property type="molecule type" value="Genomic_DNA"/>
</dbReference>
<sequence length="298" mass="32758">MASLKEILNLDKAELVFQRLVEAVESHSLDLAAVRRDVSRKASGEDLRGMCTEINGRLAALERRVAATEAAVSIPENSGGSGVSFTVGEAVRANGQALLGLSKQLEEKAGRDDLSAKGEELEACIRERERAVRQWGVGRDFADSLGRANRGLAGKLLAVEGVLSTKIDRSELDNMQAACAKVSTVSDFLDDAARRVSTLEAGLERGERERRENEEDTREALRDVKANLAERADKRSSQAVAQDLADLRRSFIEETSSKTRQLRGLRRDANELKQSEVKRRDIPITLICLYSSAGRAWH</sequence>
<keyword evidence="1" id="KW-0175">Coiled coil</keyword>
<evidence type="ECO:0000256" key="1">
    <source>
        <dbReference type="SAM" id="Coils"/>
    </source>
</evidence>
<name>D7FQX2_ECTSI</name>
<organism evidence="2 3">
    <name type="scientific">Ectocarpus siliculosus</name>
    <name type="common">Brown alga</name>
    <name type="synonym">Conferva siliculosa</name>
    <dbReference type="NCBI Taxonomy" id="2880"/>
    <lineage>
        <taxon>Eukaryota</taxon>
        <taxon>Sar</taxon>
        <taxon>Stramenopiles</taxon>
        <taxon>Ochrophyta</taxon>
        <taxon>PX clade</taxon>
        <taxon>Phaeophyceae</taxon>
        <taxon>Ectocarpales</taxon>
        <taxon>Ectocarpaceae</taxon>
        <taxon>Ectocarpus</taxon>
    </lineage>
</organism>
<feature type="coiled-coil region" evidence="1">
    <location>
        <begin position="189"/>
        <end position="231"/>
    </location>
</feature>
<evidence type="ECO:0000313" key="2">
    <source>
        <dbReference type="EMBL" id="CBJ30682.1"/>
    </source>
</evidence>
<proteinExistence type="predicted"/>